<dbReference type="GO" id="GO:0140115">
    <property type="term" value="P:export across plasma membrane"/>
    <property type="evidence" value="ECO:0007669"/>
    <property type="project" value="UniProtKB-ARBA"/>
</dbReference>
<evidence type="ECO:0000256" key="5">
    <source>
        <dbReference type="SAM" id="MobiDB-lite"/>
    </source>
</evidence>
<dbReference type="GeneID" id="30034553"/>
<feature type="transmembrane region" description="Helical" evidence="6">
    <location>
        <begin position="487"/>
        <end position="509"/>
    </location>
</feature>
<dbReference type="EMBL" id="CP014503">
    <property type="protein sequence ID" value="ANB15002.1"/>
    <property type="molecule type" value="Genomic_DNA"/>
</dbReference>
<feature type="transmembrane region" description="Helical" evidence="6">
    <location>
        <begin position="151"/>
        <end position="171"/>
    </location>
</feature>
<dbReference type="PANTHER" id="PTHR23502:SF60">
    <property type="entry name" value="MAJOR FACILITATOR SUPERFAMILY (MFS) PROFILE DOMAIN-CONTAINING PROTEIN-RELATED"/>
    <property type="match status" value="1"/>
</dbReference>
<evidence type="ECO:0000256" key="4">
    <source>
        <dbReference type="ARBA" id="ARBA00023136"/>
    </source>
</evidence>
<dbReference type="InterPro" id="IPR020846">
    <property type="entry name" value="MFS_dom"/>
</dbReference>
<feature type="transmembrane region" description="Helical" evidence="6">
    <location>
        <begin position="120"/>
        <end position="139"/>
    </location>
</feature>
<dbReference type="GO" id="GO:0022857">
    <property type="term" value="F:transmembrane transporter activity"/>
    <property type="evidence" value="ECO:0007669"/>
    <property type="project" value="InterPro"/>
</dbReference>
<dbReference type="PROSITE" id="PS50850">
    <property type="entry name" value="MFS"/>
    <property type="match status" value="1"/>
</dbReference>
<feature type="transmembrane region" description="Helical" evidence="6">
    <location>
        <begin position="395"/>
        <end position="414"/>
    </location>
</feature>
<dbReference type="PANTHER" id="PTHR23502">
    <property type="entry name" value="MAJOR FACILITATOR SUPERFAMILY"/>
    <property type="match status" value="1"/>
</dbReference>
<proteinExistence type="predicted"/>
<dbReference type="PROSITE" id="PS00216">
    <property type="entry name" value="SUGAR_TRANSPORT_1"/>
    <property type="match status" value="1"/>
</dbReference>
<dbReference type="CDD" id="cd17323">
    <property type="entry name" value="MFS_Tpo1_MDR_like"/>
    <property type="match status" value="1"/>
</dbReference>
<feature type="domain" description="Major facilitator superfamily (MFS) profile" evidence="7">
    <location>
        <begin position="85"/>
        <end position="517"/>
    </location>
</feature>
<protein>
    <submittedName>
        <fullName evidence="8">Tpo1p</fullName>
    </submittedName>
</protein>
<gene>
    <name evidence="8" type="primary">TPO1</name>
    <name evidence="8" type="ORF">AWJ20_2621</name>
</gene>
<comment type="subcellular location">
    <subcellularLocation>
        <location evidence="1">Membrane</location>
        <topology evidence="1">Multi-pass membrane protein</topology>
    </subcellularLocation>
</comment>
<evidence type="ECO:0000256" key="6">
    <source>
        <dbReference type="SAM" id="Phobius"/>
    </source>
</evidence>
<dbReference type="GO" id="GO:0042908">
    <property type="term" value="P:xenobiotic transport"/>
    <property type="evidence" value="ECO:0007669"/>
    <property type="project" value="UniProtKB-ARBA"/>
</dbReference>
<evidence type="ECO:0000259" key="7">
    <source>
        <dbReference type="PROSITE" id="PS50850"/>
    </source>
</evidence>
<evidence type="ECO:0000256" key="3">
    <source>
        <dbReference type="ARBA" id="ARBA00022989"/>
    </source>
</evidence>
<dbReference type="OrthoDB" id="3936150at2759"/>
<dbReference type="InterPro" id="IPR005829">
    <property type="entry name" value="Sugar_transporter_CS"/>
</dbReference>
<organism evidence="8 9">
    <name type="scientific">Sugiyamaella lignohabitans</name>
    <dbReference type="NCBI Taxonomy" id="796027"/>
    <lineage>
        <taxon>Eukaryota</taxon>
        <taxon>Fungi</taxon>
        <taxon>Dikarya</taxon>
        <taxon>Ascomycota</taxon>
        <taxon>Saccharomycotina</taxon>
        <taxon>Dipodascomycetes</taxon>
        <taxon>Dipodascales</taxon>
        <taxon>Trichomonascaceae</taxon>
        <taxon>Sugiyamaella</taxon>
    </lineage>
</organism>
<evidence type="ECO:0000313" key="9">
    <source>
        <dbReference type="Proteomes" id="UP000189580"/>
    </source>
</evidence>
<feature type="transmembrane region" description="Helical" evidence="6">
    <location>
        <begin position="177"/>
        <end position="201"/>
    </location>
</feature>
<feature type="transmembrane region" description="Helical" evidence="6">
    <location>
        <begin position="213"/>
        <end position="234"/>
    </location>
</feature>
<feature type="transmembrane region" description="Helical" evidence="6">
    <location>
        <begin position="315"/>
        <end position="334"/>
    </location>
</feature>
<feature type="transmembrane region" description="Helical" evidence="6">
    <location>
        <begin position="426"/>
        <end position="446"/>
    </location>
</feature>
<dbReference type="GO" id="GO:0016020">
    <property type="term" value="C:membrane"/>
    <property type="evidence" value="ECO:0007669"/>
    <property type="project" value="UniProtKB-SubCell"/>
</dbReference>
<feature type="transmembrane region" description="Helical" evidence="6">
    <location>
        <begin position="240"/>
        <end position="260"/>
    </location>
</feature>
<keyword evidence="9" id="KW-1185">Reference proteome</keyword>
<feature type="transmembrane region" description="Helical" evidence="6">
    <location>
        <begin position="83"/>
        <end position="108"/>
    </location>
</feature>
<dbReference type="KEGG" id="slb:AWJ20_2621"/>
<keyword evidence="2 6" id="KW-0812">Transmembrane</keyword>
<evidence type="ECO:0000256" key="1">
    <source>
        <dbReference type="ARBA" id="ARBA00004141"/>
    </source>
</evidence>
<sequence length="528" mass="57914">MSSSLTPSDEEKSIEAVRSAEEKELPAESMEQSSDAVSMSENQNTEHDGSNPSKENDAAEPIVIDWAENDQANPKNWSKRHRWAVTLIMASITFISPAASSMVAPAAADIGRELHLSSDIELQLVVSVYLLGYTVGPLFLSPMSEIYGRKWIIQCANAVFLVFNLACGFAQTKSQLIAFRFLTGLGGSAPLSVGGGILGDIWTSHDRGRAMSIYSLGPVLGPSLGPIAAGFIASNTTWRWIFWAISILDGVVLVIAITLFQETYAPTILKQRANKLTKETGIKHISKYEDTSLSRKEIWTKNLIRPFKLLSTQPIIQFLTAYMAFIYGLLYLILTTFPKLWTEQYGESTSIGGLNYISVSVGYLLGGQLSSILVDRLYKRLEVKNGGVGRPEFRIPLMFLSSVVLPIGLFWYGWTAQAKTHWILPNIGAAIICFAGMISFGALQIYAVDTYGRYAASALAAIACIRSACGFGFPLFAPYLYNALGYGWGNSLLAFVGFGVGVPLPIVLWRYGAELRRRSPYAVEDRVD</sequence>
<feature type="compositionally biased region" description="Basic and acidic residues" evidence="5">
    <location>
        <begin position="44"/>
        <end position="57"/>
    </location>
</feature>
<dbReference type="FunFam" id="1.20.1250.20:FF:000011">
    <property type="entry name" value="MFS multidrug transporter, putative"/>
    <property type="match status" value="1"/>
</dbReference>
<feature type="transmembrane region" description="Helical" evidence="6">
    <location>
        <begin position="458"/>
        <end position="481"/>
    </location>
</feature>
<dbReference type="InterPro" id="IPR011701">
    <property type="entry name" value="MFS"/>
</dbReference>
<accession>A0A167F9Q4</accession>
<reference evidence="8 9" key="1">
    <citation type="submission" date="2016-02" db="EMBL/GenBank/DDBJ databases">
        <title>Complete genome sequence and transcriptome regulation of the pentose utilising yeast Sugiyamaella lignohabitans.</title>
        <authorList>
            <person name="Bellasio M."/>
            <person name="Peymann A."/>
            <person name="Valli M."/>
            <person name="Sipitzky M."/>
            <person name="Graf A."/>
            <person name="Sauer M."/>
            <person name="Marx H."/>
            <person name="Mattanovich D."/>
        </authorList>
    </citation>
    <scope>NUCLEOTIDE SEQUENCE [LARGE SCALE GENOMIC DNA]</scope>
    <source>
        <strain evidence="8 9">CBS 10342</strain>
    </source>
</reference>
<dbReference type="Proteomes" id="UP000189580">
    <property type="component" value="Chromosome b"/>
</dbReference>
<dbReference type="RefSeq" id="XP_018737479.1">
    <property type="nucleotide sequence ID" value="XM_018879576.1"/>
</dbReference>
<dbReference type="SUPFAM" id="SSF103473">
    <property type="entry name" value="MFS general substrate transporter"/>
    <property type="match status" value="1"/>
</dbReference>
<dbReference type="AlphaFoldDB" id="A0A167F9Q4"/>
<evidence type="ECO:0000256" key="2">
    <source>
        <dbReference type="ARBA" id="ARBA00022692"/>
    </source>
</evidence>
<dbReference type="InterPro" id="IPR036259">
    <property type="entry name" value="MFS_trans_sf"/>
</dbReference>
<keyword evidence="3 6" id="KW-1133">Transmembrane helix</keyword>
<dbReference type="Gene3D" id="1.20.1250.20">
    <property type="entry name" value="MFS general substrate transporter like domains"/>
    <property type="match status" value="1"/>
</dbReference>
<name>A0A167F9Q4_9ASCO</name>
<dbReference type="Pfam" id="PF07690">
    <property type="entry name" value="MFS_1"/>
    <property type="match status" value="1"/>
</dbReference>
<evidence type="ECO:0000313" key="8">
    <source>
        <dbReference type="EMBL" id="ANB15002.1"/>
    </source>
</evidence>
<feature type="transmembrane region" description="Helical" evidence="6">
    <location>
        <begin position="354"/>
        <end position="374"/>
    </location>
</feature>
<feature type="compositionally biased region" description="Basic and acidic residues" evidence="5">
    <location>
        <begin position="9"/>
        <end position="26"/>
    </location>
</feature>
<feature type="compositionally biased region" description="Polar residues" evidence="5">
    <location>
        <begin position="30"/>
        <end position="43"/>
    </location>
</feature>
<feature type="region of interest" description="Disordered" evidence="5">
    <location>
        <begin position="1"/>
        <end position="57"/>
    </location>
</feature>
<keyword evidence="4 6" id="KW-0472">Membrane</keyword>